<dbReference type="PROSITE" id="PS51352">
    <property type="entry name" value="THIOREDOXIN_2"/>
    <property type="match status" value="2"/>
</dbReference>
<dbReference type="Gene3D" id="3.40.30.10">
    <property type="entry name" value="Glutaredoxin"/>
    <property type="match status" value="2"/>
</dbReference>
<protein>
    <submittedName>
        <fullName evidence="7">Thioredoxin</fullName>
    </submittedName>
</protein>
<keyword evidence="8" id="KW-1185">Reference proteome</keyword>
<proteinExistence type="inferred from homology"/>
<evidence type="ECO:0000256" key="5">
    <source>
        <dbReference type="ARBA" id="ARBA00023284"/>
    </source>
</evidence>
<dbReference type="SUPFAM" id="SSF52833">
    <property type="entry name" value="Thioredoxin-like"/>
    <property type="match status" value="2"/>
</dbReference>
<accession>A0ABY0CPT5</accession>
<dbReference type="InterPro" id="IPR013766">
    <property type="entry name" value="Thioredoxin_domain"/>
</dbReference>
<dbReference type="Proteomes" id="UP000282926">
    <property type="component" value="Unassembled WGS sequence"/>
</dbReference>
<organism evidence="7 8">
    <name type="scientific">Lujinxingia sediminis</name>
    <dbReference type="NCBI Taxonomy" id="2480984"/>
    <lineage>
        <taxon>Bacteria</taxon>
        <taxon>Deltaproteobacteria</taxon>
        <taxon>Bradymonadales</taxon>
        <taxon>Lujinxingiaceae</taxon>
        <taxon>Lujinxingia</taxon>
    </lineage>
</organism>
<evidence type="ECO:0000256" key="2">
    <source>
        <dbReference type="ARBA" id="ARBA00022729"/>
    </source>
</evidence>
<dbReference type="PANTHER" id="PTHR13887">
    <property type="entry name" value="GLUTATHIONE S-TRANSFERASE KAPPA"/>
    <property type="match status" value="1"/>
</dbReference>
<name>A0ABY0CPT5_9DELT</name>
<dbReference type="Pfam" id="PF13462">
    <property type="entry name" value="Thioredoxin_4"/>
    <property type="match status" value="1"/>
</dbReference>
<reference evidence="7 8" key="1">
    <citation type="submission" date="2019-01" db="EMBL/GenBank/DDBJ databases">
        <title>Lujinxingia litoralis gen. nov., sp. nov. and Lujinxingia sediminis gen. nov., sp. nov., new members in the order Bradymonadales, isolated from coastal sediment.</title>
        <authorList>
            <person name="Li C.-M."/>
        </authorList>
    </citation>
    <scope>NUCLEOTIDE SEQUENCE [LARGE SCALE GENOMIC DNA]</scope>
    <source>
        <strain evidence="7 8">SEH01</strain>
    </source>
</reference>
<sequence length="507" mass="55764">MRLLPVWPPVLRRAEMMIPLWHTRSVSPQDEKKMRMPTLFEPHKTSTSGAALCAALIAMLALVGCAASPATPETPAAPDWQASELVPLGESPRQGNPHAPVVIVEFSSLQCPFSARARQTVVELLQAYPDEVQLVYRHLPLSFQPESHPAALAAEAAREQGAFWPMVDSLYASQRTMTESGADAAGRQLAARIGLDERRYAEAIANSSELDARIQRDVELARQLGIQGTPTFMINGELVRGAQPREVFEAAITRALERHALLEAEGVPQAERYARSVALARVQARAQAERAQKEAARVDTSGPNFVAVPVEGDELIHQSGEDFLVTIVEFSSLQCPFCARALPTLAALKERYGEKLRVVFKHFPLQFHGDSELAARAVVAAQEQGKGWEMRDAIYARQRELGPELIDELATELQLDQAAFASALQSEEVAERVARQQEQGLDAGVRGTPSFFINGRFVVGAQPLENFEAIIDDEIERAQSLREQSPELQGQALYERLIEARLESAGE</sequence>
<dbReference type="Pfam" id="PF01323">
    <property type="entry name" value="DSBA"/>
    <property type="match status" value="1"/>
</dbReference>
<evidence type="ECO:0000313" key="7">
    <source>
        <dbReference type="EMBL" id="RVU42162.1"/>
    </source>
</evidence>
<evidence type="ECO:0000259" key="6">
    <source>
        <dbReference type="PROSITE" id="PS51352"/>
    </source>
</evidence>
<comment type="caution">
    <text evidence="7">The sequence shown here is derived from an EMBL/GenBank/DDBJ whole genome shotgun (WGS) entry which is preliminary data.</text>
</comment>
<keyword evidence="4" id="KW-1015">Disulfide bond</keyword>
<dbReference type="EMBL" id="SADD01000014">
    <property type="protein sequence ID" value="RVU42162.1"/>
    <property type="molecule type" value="Genomic_DNA"/>
</dbReference>
<evidence type="ECO:0000256" key="4">
    <source>
        <dbReference type="ARBA" id="ARBA00023157"/>
    </source>
</evidence>
<evidence type="ECO:0000256" key="1">
    <source>
        <dbReference type="ARBA" id="ARBA00005791"/>
    </source>
</evidence>
<dbReference type="PANTHER" id="PTHR13887:SF14">
    <property type="entry name" value="DISULFIDE BOND FORMATION PROTEIN D"/>
    <property type="match status" value="1"/>
</dbReference>
<dbReference type="InterPro" id="IPR012336">
    <property type="entry name" value="Thioredoxin-like_fold"/>
</dbReference>
<feature type="domain" description="Thioredoxin" evidence="6">
    <location>
        <begin position="71"/>
        <end position="257"/>
    </location>
</feature>
<feature type="domain" description="Thioredoxin" evidence="6">
    <location>
        <begin position="296"/>
        <end position="476"/>
    </location>
</feature>
<evidence type="ECO:0000313" key="8">
    <source>
        <dbReference type="Proteomes" id="UP000282926"/>
    </source>
</evidence>
<evidence type="ECO:0000256" key="3">
    <source>
        <dbReference type="ARBA" id="ARBA00023002"/>
    </source>
</evidence>
<comment type="similarity">
    <text evidence="1">Belongs to the thioredoxin family. DsbA subfamily.</text>
</comment>
<dbReference type="InterPro" id="IPR001853">
    <property type="entry name" value="DSBA-like_thioredoxin_dom"/>
</dbReference>
<gene>
    <name evidence="7" type="ORF">EA187_17645</name>
</gene>
<keyword evidence="5" id="KW-0676">Redox-active center</keyword>
<dbReference type="InterPro" id="IPR036249">
    <property type="entry name" value="Thioredoxin-like_sf"/>
</dbReference>
<keyword evidence="2" id="KW-0732">Signal</keyword>
<keyword evidence="3" id="KW-0560">Oxidoreductase</keyword>